<dbReference type="SUPFAM" id="SSF46955">
    <property type="entry name" value="Putative DNA-binding domain"/>
    <property type="match status" value="1"/>
</dbReference>
<accession>A0ABV1ZXH2</accession>
<proteinExistence type="predicted"/>
<evidence type="ECO:0000256" key="1">
    <source>
        <dbReference type="ARBA" id="ARBA00023125"/>
    </source>
</evidence>
<comment type="caution">
    <text evidence="3">The sequence shown here is derived from an EMBL/GenBank/DDBJ whole genome shotgun (WGS) entry which is preliminary data.</text>
</comment>
<dbReference type="Proteomes" id="UP001432401">
    <property type="component" value="Unassembled WGS sequence"/>
</dbReference>
<dbReference type="InterPro" id="IPR000551">
    <property type="entry name" value="MerR-type_HTH_dom"/>
</dbReference>
<organism evidence="3 4">
    <name type="scientific">Nocardiopsis tropica</name>
    <dbReference type="NCBI Taxonomy" id="109330"/>
    <lineage>
        <taxon>Bacteria</taxon>
        <taxon>Bacillati</taxon>
        <taxon>Actinomycetota</taxon>
        <taxon>Actinomycetes</taxon>
        <taxon>Streptosporangiales</taxon>
        <taxon>Nocardiopsidaceae</taxon>
        <taxon>Nocardiopsis</taxon>
    </lineage>
</organism>
<feature type="domain" description="HTH merR-type" evidence="2">
    <location>
        <begin position="1"/>
        <end position="68"/>
    </location>
</feature>
<keyword evidence="1" id="KW-0238">DNA-binding</keyword>
<dbReference type="RefSeq" id="WP_344178325.1">
    <property type="nucleotide sequence ID" value="NZ_JBEQNA010000011.1"/>
</dbReference>
<protein>
    <submittedName>
        <fullName evidence="3">MerR family transcriptional regulator</fullName>
    </submittedName>
</protein>
<sequence length="120" mass="13660">MRIGELSRRTGASRRSLRYYEEQGLLESTRSASGQRHYSEEHVERVGLIRAFLAAGVSSTAIADMIPCMKRPSVDEARRAARTMARERARLTSTVESLRVSMNSLEELMETNRRYLAEHS</sequence>
<dbReference type="PANTHER" id="PTHR30204:SF97">
    <property type="entry name" value="MERR FAMILY REGULATORY PROTEIN"/>
    <property type="match status" value="1"/>
</dbReference>
<dbReference type="Pfam" id="PF13411">
    <property type="entry name" value="MerR_1"/>
    <property type="match status" value="1"/>
</dbReference>
<keyword evidence="4" id="KW-1185">Reference proteome</keyword>
<dbReference type="PROSITE" id="PS50937">
    <property type="entry name" value="HTH_MERR_2"/>
    <property type="match status" value="1"/>
</dbReference>
<evidence type="ECO:0000259" key="2">
    <source>
        <dbReference type="PROSITE" id="PS50937"/>
    </source>
</evidence>
<name>A0ABV1ZXH2_9ACTN</name>
<dbReference type="EMBL" id="JBEQNB010000009">
    <property type="protein sequence ID" value="MES0835748.1"/>
    <property type="molecule type" value="Genomic_DNA"/>
</dbReference>
<dbReference type="Gene3D" id="1.10.1660.10">
    <property type="match status" value="1"/>
</dbReference>
<reference evidence="3 4" key="1">
    <citation type="submission" date="2024-06" db="EMBL/GenBank/DDBJ databases">
        <authorList>
            <person name="Bataeva Y.V."/>
            <person name="Grigorian L.N."/>
            <person name="Solomentsev V.I."/>
        </authorList>
    </citation>
    <scope>NUCLEOTIDE SEQUENCE [LARGE SCALE GENOMIC DNA]</scope>
    <source>
        <strain evidence="4">SCPM-O-B-12605 (RCAM04882)</strain>
    </source>
</reference>
<gene>
    <name evidence="3" type="ORF">ABUK86_18375</name>
</gene>
<evidence type="ECO:0000313" key="4">
    <source>
        <dbReference type="Proteomes" id="UP001432401"/>
    </source>
</evidence>
<dbReference type="InterPro" id="IPR009061">
    <property type="entry name" value="DNA-bd_dom_put_sf"/>
</dbReference>
<evidence type="ECO:0000313" key="3">
    <source>
        <dbReference type="EMBL" id="MES0835748.1"/>
    </source>
</evidence>
<dbReference type="SMART" id="SM00422">
    <property type="entry name" value="HTH_MERR"/>
    <property type="match status" value="1"/>
</dbReference>
<dbReference type="InterPro" id="IPR047057">
    <property type="entry name" value="MerR_fam"/>
</dbReference>
<dbReference type="PRINTS" id="PR00040">
    <property type="entry name" value="HTHMERR"/>
</dbReference>
<dbReference type="PANTHER" id="PTHR30204">
    <property type="entry name" value="REDOX-CYCLING DRUG-SENSING TRANSCRIPTIONAL ACTIVATOR SOXR"/>
    <property type="match status" value="1"/>
</dbReference>